<dbReference type="GO" id="GO:0016020">
    <property type="term" value="C:membrane"/>
    <property type="evidence" value="ECO:0007669"/>
    <property type="project" value="UniProtKB-SubCell"/>
</dbReference>
<dbReference type="PANTHER" id="PTHR32322:SF9">
    <property type="entry name" value="AMINO-ACID METABOLITE EFFLUX PUMP-RELATED"/>
    <property type="match status" value="1"/>
</dbReference>
<dbReference type="Proteomes" id="UP001165678">
    <property type="component" value="Unassembled WGS sequence"/>
</dbReference>
<feature type="transmembrane region" description="Helical" evidence="5">
    <location>
        <begin position="208"/>
        <end position="226"/>
    </location>
</feature>
<name>A0AA41ZFW1_9GAMM</name>
<gene>
    <name evidence="7" type="ORF">OQ287_07210</name>
</gene>
<keyword evidence="8" id="KW-1185">Reference proteome</keyword>
<feature type="transmembrane region" description="Helical" evidence="5">
    <location>
        <begin position="259"/>
        <end position="279"/>
    </location>
</feature>
<evidence type="ECO:0000313" key="7">
    <source>
        <dbReference type="EMBL" id="MCX2524022.1"/>
    </source>
</evidence>
<feature type="transmembrane region" description="Helical" evidence="5">
    <location>
        <begin position="233"/>
        <end position="253"/>
    </location>
</feature>
<dbReference type="SUPFAM" id="SSF103481">
    <property type="entry name" value="Multidrug resistance efflux transporter EmrE"/>
    <property type="match status" value="2"/>
</dbReference>
<evidence type="ECO:0000313" key="8">
    <source>
        <dbReference type="Proteomes" id="UP001165678"/>
    </source>
</evidence>
<dbReference type="InterPro" id="IPR050638">
    <property type="entry name" value="AA-Vitamin_Transporters"/>
</dbReference>
<feature type="domain" description="EamA" evidence="6">
    <location>
        <begin position="141"/>
        <end position="276"/>
    </location>
</feature>
<keyword evidence="3 5" id="KW-1133">Transmembrane helix</keyword>
<comment type="caution">
    <text evidence="7">The sequence shown here is derived from an EMBL/GenBank/DDBJ whole genome shotgun (WGS) entry which is preliminary data.</text>
</comment>
<feature type="transmembrane region" description="Helical" evidence="5">
    <location>
        <begin position="86"/>
        <end position="107"/>
    </location>
</feature>
<feature type="transmembrane region" description="Helical" evidence="5">
    <location>
        <begin position="33"/>
        <end position="53"/>
    </location>
</feature>
<evidence type="ECO:0000256" key="5">
    <source>
        <dbReference type="SAM" id="Phobius"/>
    </source>
</evidence>
<evidence type="ECO:0000256" key="1">
    <source>
        <dbReference type="ARBA" id="ARBA00004141"/>
    </source>
</evidence>
<feature type="transmembrane region" description="Helical" evidence="5">
    <location>
        <begin position="170"/>
        <end position="188"/>
    </location>
</feature>
<feature type="domain" description="EamA" evidence="6">
    <location>
        <begin position="6"/>
        <end position="129"/>
    </location>
</feature>
<keyword evidence="2 5" id="KW-0812">Transmembrane</keyword>
<dbReference type="EMBL" id="JAPIVE010000002">
    <property type="protein sequence ID" value="MCX2524022.1"/>
    <property type="molecule type" value="Genomic_DNA"/>
</dbReference>
<feature type="transmembrane region" description="Helical" evidence="5">
    <location>
        <begin position="116"/>
        <end position="132"/>
    </location>
</feature>
<dbReference type="Pfam" id="PF00892">
    <property type="entry name" value="EamA"/>
    <property type="match status" value="2"/>
</dbReference>
<keyword evidence="4 5" id="KW-0472">Membrane</keyword>
<evidence type="ECO:0000256" key="3">
    <source>
        <dbReference type="ARBA" id="ARBA00022989"/>
    </source>
</evidence>
<feature type="transmembrane region" description="Helical" evidence="5">
    <location>
        <begin position="138"/>
        <end position="158"/>
    </location>
</feature>
<dbReference type="InterPro" id="IPR000620">
    <property type="entry name" value="EamA_dom"/>
</dbReference>
<proteinExistence type="predicted"/>
<sequence>MPFRHLLLALGVIIVWAYNNIVIKVGVTEIPPLALTALRFIIVAALVVPFTRLNREQLKWVALLALTFGLMHFGLLFIGLSRAEAGTGAILVQLGTPFATILAAVFLKERLSPKRILGLVISLAGVVVLAGGPSMPPALPLTLLIISALGWAISNLIVKAGPTIPPVAMAGWMALLAIPLLVTASLIFEDHQLQAIGNAGWRGWGAAFYSAVMSSILAYSAWYWLLRQYEVRRVIPLSLLTPVFAVMLGIWLMDEHMDIFKVIGGGMIVLGIAIINIRFRRLAPGARTR</sequence>
<comment type="subcellular location">
    <subcellularLocation>
        <location evidence="1">Membrane</location>
        <topology evidence="1">Multi-pass membrane protein</topology>
    </subcellularLocation>
</comment>
<evidence type="ECO:0000256" key="4">
    <source>
        <dbReference type="ARBA" id="ARBA00023136"/>
    </source>
</evidence>
<protein>
    <submittedName>
        <fullName evidence="7">EamA family transporter</fullName>
    </submittedName>
</protein>
<dbReference type="InterPro" id="IPR037185">
    <property type="entry name" value="EmrE-like"/>
</dbReference>
<accession>A0AA41ZFW1</accession>
<organism evidence="7 8">
    <name type="scientific">Larsenimonas rhizosphaerae</name>
    <dbReference type="NCBI Taxonomy" id="2944682"/>
    <lineage>
        <taxon>Bacteria</taxon>
        <taxon>Pseudomonadati</taxon>
        <taxon>Pseudomonadota</taxon>
        <taxon>Gammaproteobacteria</taxon>
        <taxon>Oceanospirillales</taxon>
        <taxon>Halomonadaceae</taxon>
        <taxon>Larsenimonas</taxon>
    </lineage>
</organism>
<dbReference type="AlphaFoldDB" id="A0AA41ZFW1"/>
<reference evidence="7" key="1">
    <citation type="submission" date="2022-11" db="EMBL/GenBank/DDBJ databases">
        <title>Larsenimonas rhizosphaerae sp. nov., isolated from a tidal mudflat.</title>
        <authorList>
            <person name="Lee S.D."/>
            <person name="Kim I.S."/>
        </authorList>
    </citation>
    <scope>NUCLEOTIDE SEQUENCE</scope>
    <source>
        <strain evidence="7">GH2-1</strain>
    </source>
</reference>
<feature type="transmembrane region" description="Helical" evidence="5">
    <location>
        <begin position="60"/>
        <end position="80"/>
    </location>
</feature>
<dbReference type="Gene3D" id="1.10.3730.20">
    <property type="match status" value="2"/>
</dbReference>
<dbReference type="RefSeq" id="WP_250934852.1">
    <property type="nucleotide sequence ID" value="NZ_JAMLJK010000001.1"/>
</dbReference>
<evidence type="ECO:0000259" key="6">
    <source>
        <dbReference type="Pfam" id="PF00892"/>
    </source>
</evidence>
<evidence type="ECO:0000256" key="2">
    <source>
        <dbReference type="ARBA" id="ARBA00022692"/>
    </source>
</evidence>
<dbReference type="PANTHER" id="PTHR32322">
    <property type="entry name" value="INNER MEMBRANE TRANSPORTER"/>
    <property type="match status" value="1"/>
</dbReference>